<reference evidence="2 3" key="1">
    <citation type="submission" date="2020-02" db="EMBL/GenBank/DDBJ databases">
        <title>Acidophilic actinobacteria isolated from forest soil.</title>
        <authorList>
            <person name="Golinska P."/>
        </authorList>
    </citation>
    <scope>NUCLEOTIDE SEQUENCE [LARGE SCALE GENOMIC DNA]</scope>
    <source>
        <strain evidence="2 3">NL8</strain>
    </source>
</reference>
<organism evidence="2 3">
    <name type="scientific">Catenulispora pinistramenti</name>
    <dbReference type="NCBI Taxonomy" id="2705254"/>
    <lineage>
        <taxon>Bacteria</taxon>
        <taxon>Bacillati</taxon>
        <taxon>Actinomycetota</taxon>
        <taxon>Actinomycetes</taxon>
        <taxon>Catenulisporales</taxon>
        <taxon>Catenulisporaceae</taxon>
        <taxon>Catenulispora</taxon>
    </lineage>
</organism>
<dbReference type="EMBL" id="JAAFYZ010000347">
    <property type="protein sequence ID" value="MBS2554283.1"/>
    <property type="molecule type" value="Genomic_DNA"/>
</dbReference>
<proteinExistence type="predicted"/>
<dbReference type="RefSeq" id="WP_212021595.1">
    <property type="nucleotide sequence ID" value="NZ_JAAFYZ010000347.1"/>
</dbReference>
<dbReference type="SMART" id="SM00316">
    <property type="entry name" value="S1"/>
    <property type="match status" value="1"/>
</dbReference>
<dbReference type="Pfam" id="PF00575">
    <property type="entry name" value="S1"/>
    <property type="match status" value="1"/>
</dbReference>
<dbReference type="SUPFAM" id="SSF50249">
    <property type="entry name" value="Nucleic acid-binding proteins"/>
    <property type="match status" value="1"/>
</dbReference>
<evidence type="ECO:0000259" key="1">
    <source>
        <dbReference type="PROSITE" id="PS50126"/>
    </source>
</evidence>
<dbReference type="InterPro" id="IPR050437">
    <property type="entry name" value="Ribos_protein_bS1-like"/>
</dbReference>
<dbReference type="Proteomes" id="UP000730482">
    <property type="component" value="Unassembled WGS sequence"/>
</dbReference>
<feature type="domain" description="S1 motif" evidence="1">
    <location>
        <begin position="21"/>
        <end position="82"/>
    </location>
</feature>
<dbReference type="Gene3D" id="2.40.50.140">
    <property type="entry name" value="Nucleic acid-binding proteins"/>
    <property type="match status" value="1"/>
</dbReference>
<comment type="caution">
    <text evidence="2">The sequence shown here is derived from an EMBL/GenBank/DDBJ whole genome shotgun (WGS) entry which is preliminary data.</text>
</comment>
<evidence type="ECO:0000313" key="2">
    <source>
        <dbReference type="EMBL" id="MBS2554283.1"/>
    </source>
</evidence>
<keyword evidence="3" id="KW-1185">Reference proteome</keyword>
<dbReference type="PANTHER" id="PTHR10724">
    <property type="entry name" value="30S RIBOSOMAL PROTEIN S1"/>
    <property type="match status" value="1"/>
</dbReference>
<protein>
    <submittedName>
        <fullName evidence="2">S1 RNA-binding domain-containing protein</fullName>
    </submittedName>
</protein>
<evidence type="ECO:0000313" key="3">
    <source>
        <dbReference type="Proteomes" id="UP000730482"/>
    </source>
</evidence>
<sequence>MPEQDDFHAEWNAFAADHASGDLVAGSITKVAPFGAFIRLGGRVEGLLHRTHLDHTPEVGDRLTVRIDEIDARRQRLVLSAG</sequence>
<gene>
    <name evidence="2" type="ORF">KGQ19_46260</name>
</gene>
<dbReference type="InterPro" id="IPR003029">
    <property type="entry name" value="S1_domain"/>
</dbReference>
<dbReference type="PROSITE" id="PS50126">
    <property type="entry name" value="S1"/>
    <property type="match status" value="1"/>
</dbReference>
<name>A0ABS5L7E5_9ACTN</name>
<dbReference type="CDD" id="cd00164">
    <property type="entry name" value="S1_like"/>
    <property type="match status" value="1"/>
</dbReference>
<dbReference type="InterPro" id="IPR012340">
    <property type="entry name" value="NA-bd_OB-fold"/>
</dbReference>
<accession>A0ABS5L7E5</accession>